<evidence type="ECO:0000313" key="3">
    <source>
        <dbReference type="EMBL" id="HFX13514.1"/>
    </source>
</evidence>
<protein>
    <submittedName>
        <fullName evidence="3">Glycosyltransferase</fullName>
    </submittedName>
</protein>
<evidence type="ECO:0000256" key="1">
    <source>
        <dbReference type="ARBA" id="ARBA00022801"/>
    </source>
</evidence>
<dbReference type="CDD" id="cd03801">
    <property type="entry name" value="GT4_PimA-like"/>
    <property type="match status" value="1"/>
</dbReference>
<dbReference type="InterPro" id="IPR028098">
    <property type="entry name" value="Glyco_trans_4-like_N"/>
</dbReference>
<dbReference type="Pfam" id="PF13439">
    <property type="entry name" value="Glyco_transf_4"/>
    <property type="match status" value="1"/>
</dbReference>
<dbReference type="Gene3D" id="3.90.79.10">
    <property type="entry name" value="Nucleoside Triphosphate Pyrophosphohydrolase"/>
    <property type="match status" value="1"/>
</dbReference>
<dbReference type="EMBL" id="DTIN01000014">
    <property type="protein sequence ID" value="HFX13514.1"/>
    <property type="molecule type" value="Genomic_DNA"/>
</dbReference>
<evidence type="ECO:0000259" key="2">
    <source>
        <dbReference type="PROSITE" id="PS51462"/>
    </source>
</evidence>
<dbReference type="PRINTS" id="PR00502">
    <property type="entry name" value="NUDIXFAMILY"/>
</dbReference>
<dbReference type="PANTHER" id="PTHR45947:SF3">
    <property type="entry name" value="SULFOQUINOVOSYL TRANSFERASE SQD2"/>
    <property type="match status" value="1"/>
</dbReference>
<dbReference type="PANTHER" id="PTHR45947">
    <property type="entry name" value="SULFOQUINOVOSYL TRANSFERASE SQD2"/>
    <property type="match status" value="1"/>
</dbReference>
<dbReference type="InterPro" id="IPR000086">
    <property type="entry name" value="NUDIX_hydrolase_dom"/>
</dbReference>
<gene>
    <name evidence="3" type="ORF">ENW00_05030</name>
</gene>
<name>A0A7C3MJ25_DICTH</name>
<dbReference type="PROSITE" id="PS51462">
    <property type="entry name" value="NUDIX"/>
    <property type="match status" value="1"/>
</dbReference>
<dbReference type="GO" id="GO:0016757">
    <property type="term" value="F:glycosyltransferase activity"/>
    <property type="evidence" value="ECO:0007669"/>
    <property type="project" value="InterPro"/>
</dbReference>
<dbReference type="InterPro" id="IPR020084">
    <property type="entry name" value="NUDIX_hydrolase_CS"/>
</dbReference>
<dbReference type="AlphaFoldDB" id="A0A7C3MJ25"/>
<keyword evidence="3" id="KW-0808">Transferase</keyword>
<sequence>MKNAISAGGVIINPINKKVFILKRKNSNWVLPKGHIEKGESPEEAAIREVKEETNLNVKIIDFIGKTHYIAPATERHPEEDKTVLWFLMESYDSNNVKIEEDVFSDGRFLYFNDAYNLLTFEQEKEILRRGYELYMLQKGEKKLHVLMLSWEYPPRIVGGLSRHVKDLSDALAEKYTKVSIVTCGTKDVPWEEHKENLSVYRVPEKIIDTPNFISWIYFLNISMMIKALEINRTNPIDIIHAHDWLSAFTGYVLKHSLKKPLISTIHATEHGRNQGIYTEEQKFIHNVEWWLTYESWKVIVCSNNMKDEVKSLFNLPDDKIKIIPNGINPENLKTTLNYNEIKSRYLSQDEKMILFIGRMHYQKGAEYLLRSIPYINNDYPKVKFIFVGTGPQLDYLIEESKNLGVKEKVIFTGFVDDNLRNALLHASDICVFPSIYEPFGIVALEAMALGKPVVASRLGGFAEIIEDGIDGILFEPKNILDLANKIKMLLYNDELKENIGKMAMKKALEKYSWKSIAEETKKVYFEIYREYLKTDW</sequence>
<organism evidence="3">
    <name type="scientific">Dictyoglomus thermophilum</name>
    <dbReference type="NCBI Taxonomy" id="14"/>
    <lineage>
        <taxon>Bacteria</taxon>
        <taxon>Pseudomonadati</taxon>
        <taxon>Dictyoglomota</taxon>
        <taxon>Dictyoglomia</taxon>
        <taxon>Dictyoglomales</taxon>
        <taxon>Dictyoglomaceae</taxon>
        <taxon>Dictyoglomus</taxon>
    </lineage>
</organism>
<dbReference type="GO" id="GO:0016787">
    <property type="term" value="F:hydrolase activity"/>
    <property type="evidence" value="ECO:0007669"/>
    <property type="project" value="UniProtKB-KW"/>
</dbReference>
<dbReference type="InterPro" id="IPR001296">
    <property type="entry name" value="Glyco_trans_1"/>
</dbReference>
<proteinExistence type="predicted"/>
<dbReference type="CDD" id="cd03673">
    <property type="entry name" value="NUDIX_Ap6A_hydrolase"/>
    <property type="match status" value="1"/>
</dbReference>
<accession>A0A7C3MJ25</accession>
<comment type="caution">
    <text evidence="3">The sequence shown here is derived from an EMBL/GenBank/DDBJ whole genome shotgun (WGS) entry which is preliminary data.</text>
</comment>
<dbReference type="SUPFAM" id="SSF55811">
    <property type="entry name" value="Nudix"/>
    <property type="match status" value="1"/>
</dbReference>
<dbReference type="InterPro" id="IPR020476">
    <property type="entry name" value="Nudix_hydrolase"/>
</dbReference>
<feature type="domain" description="Nudix hydrolase" evidence="2">
    <location>
        <begin position="2"/>
        <end position="133"/>
    </location>
</feature>
<reference evidence="3" key="1">
    <citation type="journal article" date="2020" name="mSystems">
        <title>Genome- and Community-Level Interaction Insights into Carbon Utilization and Element Cycling Functions of Hydrothermarchaeota in Hydrothermal Sediment.</title>
        <authorList>
            <person name="Zhou Z."/>
            <person name="Liu Y."/>
            <person name="Xu W."/>
            <person name="Pan J."/>
            <person name="Luo Z.H."/>
            <person name="Li M."/>
        </authorList>
    </citation>
    <scope>NUCLEOTIDE SEQUENCE [LARGE SCALE GENOMIC DNA]</scope>
    <source>
        <strain evidence="3">SpSt-81</strain>
    </source>
</reference>
<keyword evidence="1" id="KW-0378">Hydrolase</keyword>
<dbReference type="Gene3D" id="3.40.50.2000">
    <property type="entry name" value="Glycogen Phosphorylase B"/>
    <property type="match status" value="2"/>
</dbReference>
<dbReference type="PROSITE" id="PS00893">
    <property type="entry name" value="NUDIX_BOX"/>
    <property type="match status" value="1"/>
</dbReference>
<dbReference type="Pfam" id="PF00534">
    <property type="entry name" value="Glycos_transf_1"/>
    <property type="match status" value="1"/>
</dbReference>
<dbReference type="Pfam" id="PF00293">
    <property type="entry name" value="NUDIX"/>
    <property type="match status" value="1"/>
</dbReference>
<dbReference type="SUPFAM" id="SSF53756">
    <property type="entry name" value="UDP-Glycosyltransferase/glycogen phosphorylase"/>
    <property type="match status" value="1"/>
</dbReference>
<dbReference type="InterPro" id="IPR015797">
    <property type="entry name" value="NUDIX_hydrolase-like_dom_sf"/>
</dbReference>
<dbReference type="InterPro" id="IPR050194">
    <property type="entry name" value="Glycosyltransferase_grp1"/>
</dbReference>